<dbReference type="AlphaFoldDB" id="A0A1L7I3W0"/>
<dbReference type="EMBL" id="CP016359">
    <property type="protein sequence ID" value="APU68261.1"/>
    <property type="molecule type" value="Genomic_DNA"/>
</dbReference>
<sequence length="234" mass="25648">MNKKLLLLGMVAAMTFTACQQDEISDSITENEAQLPLPKTVAATASTKIHEPVRLDSLSAQIHEPVLTGPGSEIHEPDWFEANAWFSCGSAYEGNGNLTVTRNKEQSYCDHFIELNKISVGGTLNMYAEEGLHVANTVNTHYYGVFNFMGDMEIGTADDPQDLVINYGSHFVFQGNIHVTGNLVINNGGTFTMMGHDHQDHTFIVDGDIIIEEGAILEDEAGDPSEHDADHTHE</sequence>
<dbReference type="PROSITE" id="PS51257">
    <property type="entry name" value="PROKAR_LIPOPROTEIN"/>
    <property type="match status" value="1"/>
</dbReference>
<reference evidence="1 2" key="1">
    <citation type="submission" date="2016-07" db="EMBL/GenBank/DDBJ databases">
        <title>Multi-omics approach to identify versatile polysaccharide utilization systems of a marine flavobacterium Gramella flava.</title>
        <authorList>
            <person name="Tang K."/>
        </authorList>
    </citation>
    <scope>NUCLEOTIDE SEQUENCE [LARGE SCALE GENOMIC DNA]</scope>
    <source>
        <strain evidence="1 2">JLT2011</strain>
    </source>
</reference>
<dbReference type="KEGG" id="gfl:GRFL_1537"/>
<keyword evidence="2" id="KW-1185">Reference proteome</keyword>
<accession>A0A1L7I3W0</accession>
<dbReference type="STRING" id="1229726.GRFL_1537"/>
<gene>
    <name evidence="1" type="ORF">GRFL_1537</name>
</gene>
<name>A0A1L7I3W0_9FLAO</name>
<evidence type="ECO:0000313" key="1">
    <source>
        <dbReference type="EMBL" id="APU68261.1"/>
    </source>
</evidence>
<protein>
    <submittedName>
        <fullName evidence="1">Uncharacterized protein</fullName>
    </submittedName>
</protein>
<dbReference type="OrthoDB" id="1424519at2"/>
<evidence type="ECO:0000313" key="2">
    <source>
        <dbReference type="Proteomes" id="UP000186230"/>
    </source>
</evidence>
<dbReference type="RefSeq" id="WP_083644055.1">
    <property type="nucleotide sequence ID" value="NZ_AMRU01000001.1"/>
</dbReference>
<proteinExistence type="predicted"/>
<organism evidence="1 2">
    <name type="scientific">Christiangramia flava JLT2011</name>
    <dbReference type="NCBI Taxonomy" id="1229726"/>
    <lineage>
        <taxon>Bacteria</taxon>
        <taxon>Pseudomonadati</taxon>
        <taxon>Bacteroidota</taxon>
        <taxon>Flavobacteriia</taxon>
        <taxon>Flavobacteriales</taxon>
        <taxon>Flavobacteriaceae</taxon>
        <taxon>Christiangramia</taxon>
    </lineage>
</organism>
<dbReference type="Proteomes" id="UP000186230">
    <property type="component" value="Chromosome"/>
</dbReference>